<feature type="region of interest" description="Disordered" evidence="3">
    <location>
        <begin position="1"/>
        <end position="50"/>
    </location>
</feature>
<keyword evidence="2" id="KW-0539">Nucleus</keyword>
<evidence type="ECO:0000313" key="5">
    <source>
        <dbReference type="EMBL" id="KAK5637121.1"/>
    </source>
</evidence>
<dbReference type="Proteomes" id="UP001305414">
    <property type="component" value="Unassembled WGS sequence"/>
</dbReference>
<comment type="caution">
    <text evidence="5">The sequence shown here is derived from an EMBL/GenBank/DDBJ whole genome shotgun (WGS) entry which is preliminary data.</text>
</comment>
<evidence type="ECO:0000256" key="2">
    <source>
        <dbReference type="ARBA" id="ARBA00023242"/>
    </source>
</evidence>
<dbReference type="PANTHER" id="PTHR13495:SF0">
    <property type="entry name" value="PSME3-INTERACTING PROTEIN"/>
    <property type="match status" value="1"/>
</dbReference>
<feature type="compositionally biased region" description="Low complexity" evidence="3">
    <location>
        <begin position="29"/>
        <end position="39"/>
    </location>
</feature>
<dbReference type="InterPro" id="IPR039845">
    <property type="entry name" value="FAM192A"/>
</dbReference>
<organism evidence="5 6">
    <name type="scientific">Xylaria bambusicola</name>
    <dbReference type="NCBI Taxonomy" id="326684"/>
    <lineage>
        <taxon>Eukaryota</taxon>
        <taxon>Fungi</taxon>
        <taxon>Dikarya</taxon>
        <taxon>Ascomycota</taxon>
        <taxon>Pezizomycotina</taxon>
        <taxon>Sordariomycetes</taxon>
        <taxon>Xylariomycetidae</taxon>
        <taxon>Xylariales</taxon>
        <taxon>Xylariaceae</taxon>
        <taxon>Xylaria</taxon>
    </lineage>
</organism>
<evidence type="ECO:0000259" key="4">
    <source>
        <dbReference type="Pfam" id="PF10187"/>
    </source>
</evidence>
<feature type="compositionally biased region" description="Polar residues" evidence="3">
    <location>
        <begin position="246"/>
        <end position="257"/>
    </location>
</feature>
<accession>A0AAN7V116</accession>
<comment type="subcellular location">
    <subcellularLocation>
        <location evidence="1">Nucleus</location>
    </subcellularLocation>
</comment>
<sequence>MTSRFVSGGIIAGDRDGSNPDAKGNSAEVTTNTTTTPTAPGGGVNANAKEWEAVQRDLDEERRRRVEARKRDVEGGGEKSLYEILQANKAAKQAAFEEANRIRNQFRALDDDEIEFLHGISDEKRAEEERLRRETEEGLASFRKAQKASGGGDDAAAASAHTEASGDGVVEEWSAAAGSRKRKRDRDRAGLKGVKRRTSVPEEEKKDERVAREMSEAVSDNQTTAASHAQPGSAAAANASTAVAPSTHSASAVTSAKSKPKPPLGLVDYGSDEDEDD</sequence>
<feature type="compositionally biased region" description="Basic and acidic residues" evidence="3">
    <location>
        <begin position="120"/>
        <end position="136"/>
    </location>
</feature>
<feature type="domain" description="FAM192A/Fyv6 N-terminal" evidence="4">
    <location>
        <begin position="47"/>
        <end position="143"/>
    </location>
</feature>
<dbReference type="EMBL" id="JAWHQM010000092">
    <property type="protein sequence ID" value="KAK5637121.1"/>
    <property type="molecule type" value="Genomic_DNA"/>
</dbReference>
<name>A0AAN7V116_9PEZI</name>
<evidence type="ECO:0000313" key="6">
    <source>
        <dbReference type="Proteomes" id="UP001305414"/>
    </source>
</evidence>
<evidence type="ECO:0000256" key="1">
    <source>
        <dbReference type="ARBA" id="ARBA00004123"/>
    </source>
</evidence>
<dbReference type="InterPro" id="IPR019331">
    <property type="entry name" value="FAM192A/Fyv6_N"/>
</dbReference>
<proteinExistence type="predicted"/>
<dbReference type="Pfam" id="PF10187">
    <property type="entry name" value="FAM192A_Fyv6_N"/>
    <property type="match status" value="1"/>
</dbReference>
<dbReference type="PANTHER" id="PTHR13495">
    <property type="entry name" value="NEFA-INTERACTING NUCLEAR PROTEIN NIP30"/>
    <property type="match status" value="1"/>
</dbReference>
<feature type="compositionally biased region" description="Low complexity" evidence="3">
    <location>
        <begin position="154"/>
        <end position="167"/>
    </location>
</feature>
<gene>
    <name evidence="5" type="ORF">RRF57_012833</name>
</gene>
<feature type="compositionally biased region" description="Low complexity" evidence="3">
    <location>
        <begin position="225"/>
        <end position="244"/>
    </location>
</feature>
<dbReference type="GO" id="GO:0005634">
    <property type="term" value="C:nucleus"/>
    <property type="evidence" value="ECO:0007669"/>
    <property type="project" value="UniProtKB-SubCell"/>
</dbReference>
<reference evidence="5 6" key="1">
    <citation type="submission" date="2023-10" db="EMBL/GenBank/DDBJ databases">
        <title>Draft genome sequence of Xylaria bambusicola isolate GMP-LS, the root and basal stem rot pathogen of sugarcane in Indonesia.</title>
        <authorList>
            <person name="Selvaraj P."/>
            <person name="Muralishankar V."/>
            <person name="Muruganantham S."/>
            <person name="Sp S."/>
            <person name="Haryani S."/>
            <person name="Lau K.J.X."/>
            <person name="Naqvi N.I."/>
        </authorList>
    </citation>
    <scope>NUCLEOTIDE SEQUENCE [LARGE SCALE GENOMIC DNA]</scope>
    <source>
        <strain evidence="5">GMP-LS</strain>
    </source>
</reference>
<protein>
    <recommendedName>
        <fullName evidence="4">FAM192A/Fyv6 N-terminal domain-containing protein</fullName>
    </recommendedName>
</protein>
<evidence type="ECO:0000256" key="3">
    <source>
        <dbReference type="SAM" id="MobiDB-lite"/>
    </source>
</evidence>
<dbReference type="AlphaFoldDB" id="A0AAN7V116"/>
<keyword evidence="6" id="KW-1185">Reference proteome</keyword>
<feature type="region of interest" description="Disordered" evidence="3">
    <location>
        <begin position="116"/>
        <end position="277"/>
    </location>
</feature>
<feature type="compositionally biased region" description="Basic and acidic residues" evidence="3">
    <location>
        <begin position="199"/>
        <end position="215"/>
    </location>
</feature>